<dbReference type="AlphaFoldDB" id="A0A5N6K1W4"/>
<reference evidence="2 3" key="1">
    <citation type="submission" date="2019-06" db="EMBL/GenBank/DDBJ databases">
        <title>Genome Sequence of the Brown Rot Fungal Pathogen Monilinia laxa.</title>
        <authorList>
            <person name="De Miccolis Angelini R.M."/>
            <person name="Landi L."/>
            <person name="Abate D."/>
            <person name="Pollastro S."/>
            <person name="Romanazzi G."/>
            <person name="Faretra F."/>
        </authorList>
    </citation>
    <scope>NUCLEOTIDE SEQUENCE [LARGE SCALE GENOMIC DNA]</scope>
    <source>
        <strain evidence="2 3">Mlax316</strain>
    </source>
</reference>
<name>A0A5N6K1W4_MONLA</name>
<evidence type="ECO:0000313" key="3">
    <source>
        <dbReference type="Proteomes" id="UP000326757"/>
    </source>
</evidence>
<protein>
    <submittedName>
        <fullName evidence="2">Uncharacterized protein</fullName>
    </submittedName>
</protein>
<keyword evidence="3" id="KW-1185">Reference proteome</keyword>
<evidence type="ECO:0000313" key="2">
    <source>
        <dbReference type="EMBL" id="KAB8296148.1"/>
    </source>
</evidence>
<gene>
    <name evidence="2" type="ORF">EYC80_008937</name>
</gene>
<organism evidence="2 3">
    <name type="scientific">Monilinia laxa</name>
    <name type="common">Brown rot fungus</name>
    <name type="synonym">Sclerotinia laxa</name>
    <dbReference type="NCBI Taxonomy" id="61186"/>
    <lineage>
        <taxon>Eukaryota</taxon>
        <taxon>Fungi</taxon>
        <taxon>Dikarya</taxon>
        <taxon>Ascomycota</taxon>
        <taxon>Pezizomycotina</taxon>
        <taxon>Leotiomycetes</taxon>
        <taxon>Helotiales</taxon>
        <taxon>Sclerotiniaceae</taxon>
        <taxon>Monilinia</taxon>
    </lineage>
</organism>
<evidence type="ECO:0000256" key="1">
    <source>
        <dbReference type="SAM" id="MobiDB-lite"/>
    </source>
</evidence>
<dbReference type="EMBL" id="VIGI01000009">
    <property type="protein sequence ID" value="KAB8296148.1"/>
    <property type="molecule type" value="Genomic_DNA"/>
</dbReference>
<feature type="region of interest" description="Disordered" evidence="1">
    <location>
        <begin position="49"/>
        <end position="73"/>
    </location>
</feature>
<comment type="caution">
    <text evidence="2">The sequence shown here is derived from an EMBL/GenBank/DDBJ whole genome shotgun (WGS) entry which is preliminary data.</text>
</comment>
<accession>A0A5N6K1W4</accession>
<sequence>MHVRVSTNVFLLYGHSGELLLSEFLYRNWETSKFIPSYQLFKSSIPQNTTNIKTPQPDHKKISSHRKSRNIETSKHRNIETSKHLIRIQGLSFTSFTLSNALFTITSFPQFHFNILRGVSFDLPQFELISSSLPNGKFDLPKACRRLLHIVTAAN</sequence>
<dbReference type="Proteomes" id="UP000326757">
    <property type="component" value="Unassembled WGS sequence"/>
</dbReference>
<proteinExistence type="predicted"/>